<dbReference type="Gene3D" id="3.60.21.10">
    <property type="match status" value="1"/>
</dbReference>
<dbReference type="CDD" id="cd00838">
    <property type="entry name" value="MPP_superfamily"/>
    <property type="match status" value="1"/>
</dbReference>
<evidence type="ECO:0000313" key="3">
    <source>
        <dbReference type="Proteomes" id="UP000317171"/>
    </source>
</evidence>
<dbReference type="GO" id="GO:0016787">
    <property type="term" value="F:hydrolase activity"/>
    <property type="evidence" value="ECO:0007669"/>
    <property type="project" value="InterPro"/>
</dbReference>
<gene>
    <name evidence="2" type="ORF">Pan241w_59980</name>
</gene>
<feature type="domain" description="Calcineurin-like phosphoesterase" evidence="1">
    <location>
        <begin position="63"/>
        <end position="260"/>
    </location>
</feature>
<protein>
    <recommendedName>
        <fullName evidence="1">Calcineurin-like phosphoesterase domain-containing protein</fullName>
    </recommendedName>
</protein>
<dbReference type="EMBL" id="CP036269">
    <property type="protein sequence ID" value="QDT45870.1"/>
    <property type="molecule type" value="Genomic_DNA"/>
</dbReference>
<dbReference type="Proteomes" id="UP000317171">
    <property type="component" value="Chromosome"/>
</dbReference>
<organism evidence="2 3">
    <name type="scientific">Gimesia alba</name>
    <dbReference type="NCBI Taxonomy" id="2527973"/>
    <lineage>
        <taxon>Bacteria</taxon>
        <taxon>Pseudomonadati</taxon>
        <taxon>Planctomycetota</taxon>
        <taxon>Planctomycetia</taxon>
        <taxon>Planctomycetales</taxon>
        <taxon>Planctomycetaceae</taxon>
        <taxon>Gimesia</taxon>
    </lineage>
</organism>
<dbReference type="InterPro" id="IPR004843">
    <property type="entry name" value="Calcineurin-like_PHP"/>
</dbReference>
<dbReference type="Pfam" id="PF00149">
    <property type="entry name" value="Metallophos"/>
    <property type="match status" value="1"/>
</dbReference>
<dbReference type="KEGG" id="gaz:Pan241w_59980"/>
<accession>A0A517RPR8</accession>
<dbReference type="OrthoDB" id="2729229at2"/>
<dbReference type="InterPro" id="IPR029052">
    <property type="entry name" value="Metallo-depent_PP-like"/>
</dbReference>
<dbReference type="RefSeq" id="WP_145222896.1">
    <property type="nucleotide sequence ID" value="NZ_CP036269.1"/>
</dbReference>
<evidence type="ECO:0000259" key="1">
    <source>
        <dbReference type="Pfam" id="PF00149"/>
    </source>
</evidence>
<keyword evidence="3" id="KW-1185">Reference proteome</keyword>
<dbReference type="SUPFAM" id="SSF56300">
    <property type="entry name" value="Metallo-dependent phosphatases"/>
    <property type="match status" value="1"/>
</dbReference>
<name>A0A517RPR8_9PLAN</name>
<evidence type="ECO:0000313" key="2">
    <source>
        <dbReference type="EMBL" id="QDT45870.1"/>
    </source>
</evidence>
<sequence>MSLAEPSLNEFCLAVMKIIDFPITPLTEFRYLNAGSRGGSFYQERLPIHHARVDQLPKGLDAIIVTADLQGRERFQESQGGPLRLLGEVLPQRMVKEFLPELEITAPSRVAALLAGDFYTVPALDKRGGTGDVSSVWRAFGDEFSWVAGVAGNHDMFGEKKDAPPRFPRHLYYLDGESIELQGLRLGGLGGIIGNPERYQRRSEEDYLFALELLLEESPDVLLTHDGPRGTQPHQQGSARVRDLITESLVSLVVRGHSHWDEPFIQYENGTQVLNVDARVVILSE</sequence>
<dbReference type="AlphaFoldDB" id="A0A517RPR8"/>
<proteinExistence type="predicted"/>
<reference evidence="2 3" key="1">
    <citation type="submission" date="2019-02" db="EMBL/GenBank/DDBJ databases">
        <title>Deep-cultivation of Planctomycetes and their phenomic and genomic characterization uncovers novel biology.</title>
        <authorList>
            <person name="Wiegand S."/>
            <person name="Jogler M."/>
            <person name="Boedeker C."/>
            <person name="Pinto D."/>
            <person name="Vollmers J."/>
            <person name="Rivas-Marin E."/>
            <person name="Kohn T."/>
            <person name="Peeters S.H."/>
            <person name="Heuer A."/>
            <person name="Rast P."/>
            <person name="Oberbeckmann S."/>
            <person name="Bunk B."/>
            <person name="Jeske O."/>
            <person name="Meyerdierks A."/>
            <person name="Storesund J.E."/>
            <person name="Kallscheuer N."/>
            <person name="Luecker S."/>
            <person name="Lage O.M."/>
            <person name="Pohl T."/>
            <person name="Merkel B.J."/>
            <person name="Hornburger P."/>
            <person name="Mueller R.-W."/>
            <person name="Bruemmer F."/>
            <person name="Labrenz M."/>
            <person name="Spormann A.M."/>
            <person name="Op den Camp H."/>
            <person name="Overmann J."/>
            <person name="Amann R."/>
            <person name="Jetten M.S.M."/>
            <person name="Mascher T."/>
            <person name="Medema M.H."/>
            <person name="Devos D.P."/>
            <person name="Kaster A.-K."/>
            <person name="Ovreas L."/>
            <person name="Rohde M."/>
            <person name="Galperin M.Y."/>
            <person name="Jogler C."/>
        </authorList>
    </citation>
    <scope>NUCLEOTIDE SEQUENCE [LARGE SCALE GENOMIC DNA]</scope>
    <source>
        <strain evidence="2 3">Pan241w</strain>
    </source>
</reference>